<evidence type="ECO:0000313" key="4">
    <source>
        <dbReference type="EMBL" id="RCX20012.1"/>
    </source>
</evidence>
<protein>
    <submittedName>
        <fullName evidence="4">Adenosine kinase</fullName>
    </submittedName>
</protein>
<keyword evidence="5" id="KW-1185">Reference proteome</keyword>
<dbReference type="PROSITE" id="PS00584">
    <property type="entry name" value="PFKB_KINASES_2"/>
    <property type="match status" value="1"/>
</dbReference>
<sequence length="318" mass="35363">MKYDVITSGYVSLDRIIKTSTLVRYGYTSLIENSGNAKIHYGGCSSNISYLLARLGLNALPIIRVGAEDYTETGFYEYLKNGGVCLDAVESVPDETTSNSYLIADANNNHITIFYPGAMDGKYAGSLKDEFFQQARLGVMTVGSYEDNEEFYNKCMKHDVPLVFGMKCDFDAFPEKLFKKVMFSSKIIFTNQGEREEIERMFKLSSITELFEKGSADIIVTTLGKNGSVYFHKTNQGIISNSIEAAEFGKVIDTTGSGDAYMAGFLYGYLSGRHVEECCKLGSVLSSFIIEAVGCTTNAPTREELMDRYNKFILREGK</sequence>
<dbReference type="InterPro" id="IPR011611">
    <property type="entry name" value="PfkB_dom"/>
</dbReference>
<accession>A0A369BEP2</accession>
<proteinExistence type="predicted"/>
<dbReference type="InterPro" id="IPR002173">
    <property type="entry name" value="Carboh/pur_kinase_PfkB_CS"/>
</dbReference>
<dbReference type="InterPro" id="IPR029056">
    <property type="entry name" value="Ribokinase-like"/>
</dbReference>
<dbReference type="OrthoDB" id="9788681at2"/>
<reference evidence="4 5" key="1">
    <citation type="submission" date="2018-07" db="EMBL/GenBank/DDBJ databases">
        <title>Genomic Encyclopedia of Type Strains, Phase IV (KMG-IV): sequencing the most valuable type-strain genomes for metagenomic binning, comparative biology and taxonomic classification.</title>
        <authorList>
            <person name="Goeker M."/>
        </authorList>
    </citation>
    <scope>NUCLEOTIDE SEQUENCE [LARGE SCALE GENOMIC DNA]</scope>
    <source>
        <strain evidence="4 5">DSM 27016</strain>
    </source>
</reference>
<dbReference type="SUPFAM" id="SSF53613">
    <property type="entry name" value="Ribokinase-like"/>
    <property type="match status" value="1"/>
</dbReference>
<dbReference type="GO" id="GO:0016301">
    <property type="term" value="F:kinase activity"/>
    <property type="evidence" value="ECO:0007669"/>
    <property type="project" value="UniProtKB-KW"/>
</dbReference>
<gene>
    <name evidence="4" type="ORF">DFR58_10281</name>
</gene>
<dbReference type="AlphaFoldDB" id="A0A369BEP2"/>
<keyword evidence="1" id="KW-0808">Transferase</keyword>
<dbReference type="Pfam" id="PF00294">
    <property type="entry name" value="PfkB"/>
    <property type="match status" value="1"/>
</dbReference>
<name>A0A369BEP2_9FIRM</name>
<evidence type="ECO:0000256" key="1">
    <source>
        <dbReference type="ARBA" id="ARBA00022679"/>
    </source>
</evidence>
<keyword evidence="2 4" id="KW-0418">Kinase</keyword>
<dbReference type="PANTHER" id="PTHR10584">
    <property type="entry name" value="SUGAR KINASE"/>
    <property type="match status" value="1"/>
</dbReference>
<evidence type="ECO:0000256" key="2">
    <source>
        <dbReference type="ARBA" id="ARBA00022777"/>
    </source>
</evidence>
<organism evidence="4 5">
    <name type="scientific">Anaerobacterium chartisolvens</name>
    <dbReference type="NCBI Taxonomy" id="1297424"/>
    <lineage>
        <taxon>Bacteria</taxon>
        <taxon>Bacillati</taxon>
        <taxon>Bacillota</taxon>
        <taxon>Clostridia</taxon>
        <taxon>Eubacteriales</taxon>
        <taxon>Oscillospiraceae</taxon>
        <taxon>Anaerobacterium</taxon>
    </lineage>
</organism>
<comment type="caution">
    <text evidence="4">The sequence shown here is derived from an EMBL/GenBank/DDBJ whole genome shotgun (WGS) entry which is preliminary data.</text>
</comment>
<feature type="domain" description="Carbohydrate kinase PfkB" evidence="3">
    <location>
        <begin position="9"/>
        <end position="301"/>
    </location>
</feature>
<dbReference type="RefSeq" id="WP_114296136.1">
    <property type="nucleotide sequence ID" value="NZ_QPJT01000002.1"/>
</dbReference>
<evidence type="ECO:0000313" key="5">
    <source>
        <dbReference type="Proteomes" id="UP000253034"/>
    </source>
</evidence>
<evidence type="ECO:0000259" key="3">
    <source>
        <dbReference type="Pfam" id="PF00294"/>
    </source>
</evidence>
<dbReference type="Gene3D" id="3.40.1190.20">
    <property type="match status" value="1"/>
</dbReference>
<dbReference type="PANTHER" id="PTHR10584:SF166">
    <property type="entry name" value="RIBOKINASE"/>
    <property type="match status" value="1"/>
</dbReference>
<dbReference type="EMBL" id="QPJT01000002">
    <property type="protein sequence ID" value="RCX20012.1"/>
    <property type="molecule type" value="Genomic_DNA"/>
</dbReference>
<dbReference type="Proteomes" id="UP000253034">
    <property type="component" value="Unassembled WGS sequence"/>
</dbReference>